<dbReference type="Gene3D" id="3.40.50.10540">
    <property type="entry name" value="Crotonobetainyl-coa:carnitine coa-transferase, domain 1"/>
    <property type="match status" value="1"/>
</dbReference>
<dbReference type="Proteomes" id="UP000283474">
    <property type="component" value="Chromosome"/>
</dbReference>
<dbReference type="Pfam" id="PF02515">
    <property type="entry name" value="CoA_transf_3"/>
    <property type="match status" value="1"/>
</dbReference>
<dbReference type="KEGG" id="pus:CKA81_12870"/>
<accession>A0A410GE97</accession>
<dbReference type="PANTHER" id="PTHR48228:SF5">
    <property type="entry name" value="ALPHA-METHYLACYL-COA RACEMASE"/>
    <property type="match status" value="1"/>
</dbReference>
<dbReference type="OrthoDB" id="5294844at2"/>
<evidence type="ECO:0000313" key="1">
    <source>
        <dbReference type="EMBL" id="QAA94627.1"/>
    </source>
</evidence>
<dbReference type="Gene3D" id="3.30.1540.10">
    <property type="entry name" value="formyl-coa transferase, domain 3"/>
    <property type="match status" value="1"/>
</dbReference>
<dbReference type="SUPFAM" id="SSF89796">
    <property type="entry name" value="CoA-transferase family III (CaiB/BaiF)"/>
    <property type="match status" value="1"/>
</dbReference>
<dbReference type="InterPro" id="IPR044855">
    <property type="entry name" value="CoA-Trfase_III_dom3_sf"/>
</dbReference>
<gene>
    <name evidence="1" type="ORF">CKA81_12870</name>
</gene>
<dbReference type="AlphaFoldDB" id="A0A410GE97"/>
<dbReference type="RefSeq" id="WP_128355624.1">
    <property type="nucleotide sequence ID" value="NZ_CP022987.1"/>
</dbReference>
<dbReference type="GO" id="GO:0003824">
    <property type="term" value="F:catalytic activity"/>
    <property type="evidence" value="ECO:0007669"/>
    <property type="project" value="InterPro"/>
</dbReference>
<dbReference type="InterPro" id="IPR050509">
    <property type="entry name" value="CoA-transferase_III"/>
</dbReference>
<keyword evidence="2" id="KW-1185">Reference proteome</keyword>
<name>A0A410GE97_9BURK</name>
<organism evidence="1 2">
    <name type="scientific">Pollutimonas thiosulfatoxidans</name>
    <dbReference type="NCBI Taxonomy" id="2028345"/>
    <lineage>
        <taxon>Bacteria</taxon>
        <taxon>Pseudomonadati</taxon>
        <taxon>Pseudomonadota</taxon>
        <taxon>Betaproteobacteria</taxon>
        <taxon>Burkholderiales</taxon>
        <taxon>Alcaligenaceae</taxon>
        <taxon>Pollutimonas</taxon>
    </lineage>
</organism>
<sequence>MNPVTQRPLHGVNILELQGMGPVPFCTMMMADLGANVIRVDRKDAPGAVVPDNPIVNRGRRSIVIDLKSEGGASVFRDLVKKSHVLIEGYRPGVAERLGVGPDVCHALNPELVYARLTGWGQSGRRSQLAGHDINYIAATGALHAIGETRPVVPLNIIGDYAGGSALAFGGIMAALLNVAKGAKCQVVDSAMAEGVSYLLSFQYGLLAQDAWKDQRSVNLLDGSHPLYRVYECRCGDYMAVGALESRFANVLFDRMGEDDLKQLDLHDPAALKTIEQRLEQAFLLKDRDAWATILEDSDCCATPVLSLLEARDDPGLADRNTFRERQGLSEPAPSPRFSFSAAETLAAPASGQHTRDILEELGYGIEKIDELLQSAAVSGGEE</sequence>
<dbReference type="EMBL" id="CP022987">
    <property type="protein sequence ID" value="QAA94627.1"/>
    <property type="molecule type" value="Genomic_DNA"/>
</dbReference>
<evidence type="ECO:0008006" key="3">
    <source>
        <dbReference type="Google" id="ProtNLM"/>
    </source>
</evidence>
<evidence type="ECO:0000313" key="2">
    <source>
        <dbReference type="Proteomes" id="UP000283474"/>
    </source>
</evidence>
<dbReference type="InterPro" id="IPR003673">
    <property type="entry name" value="CoA-Trfase_fam_III"/>
</dbReference>
<dbReference type="InterPro" id="IPR023606">
    <property type="entry name" value="CoA-Trfase_III_dom_1_sf"/>
</dbReference>
<protein>
    <recommendedName>
        <fullName evidence="3">Carnitine dehydratase</fullName>
    </recommendedName>
</protein>
<proteinExistence type="predicted"/>
<dbReference type="PANTHER" id="PTHR48228">
    <property type="entry name" value="SUCCINYL-COA--D-CITRAMALATE COA-TRANSFERASE"/>
    <property type="match status" value="1"/>
</dbReference>
<reference evidence="1 2" key="1">
    <citation type="submission" date="2017-08" db="EMBL/GenBank/DDBJ databases">
        <authorList>
            <person name="Park S.-J."/>
            <person name="Kim H."/>
        </authorList>
    </citation>
    <scope>NUCLEOTIDE SEQUENCE [LARGE SCALE GENOMIC DNA]</scope>
    <source>
        <strain evidence="2">ye3</strain>
    </source>
</reference>